<dbReference type="Pfam" id="PF03319">
    <property type="entry name" value="EutN_CcmL"/>
    <property type="match status" value="1"/>
</dbReference>
<keyword evidence="4" id="KW-1185">Reference proteome</keyword>
<gene>
    <name evidence="3" type="primary">eutN</name>
    <name evidence="3" type="ORF">Poly30_19520</name>
</gene>
<protein>
    <submittedName>
        <fullName evidence="3">Ethanolamine utilization protein EutN</fullName>
    </submittedName>
</protein>
<dbReference type="InterPro" id="IPR004992">
    <property type="entry name" value="EutN_CcmL"/>
</dbReference>
<dbReference type="PROSITE" id="PS51932">
    <property type="entry name" value="BMV"/>
    <property type="match status" value="1"/>
</dbReference>
<organism evidence="3 4">
    <name type="scientific">Saltatorellus ferox</name>
    <dbReference type="NCBI Taxonomy" id="2528018"/>
    <lineage>
        <taxon>Bacteria</taxon>
        <taxon>Pseudomonadati</taxon>
        <taxon>Planctomycetota</taxon>
        <taxon>Planctomycetia</taxon>
        <taxon>Planctomycetia incertae sedis</taxon>
        <taxon>Saltatorellus</taxon>
    </lineage>
</organism>
<dbReference type="OrthoDB" id="196195at2"/>
<accession>A0A518EQS5</accession>
<dbReference type="EMBL" id="CP036434">
    <property type="protein sequence ID" value="QDV06443.1"/>
    <property type="molecule type" value="Genomic_DNA"/>
</dbReference>
<proteinExistence type="predicted"/>
<dbReference type="PANTHER" id="PTHR36539">
    <property type="entry name" value="ETHANOLAMINE UTILIZATION PROTEIN EUTN"/>
    <property type="match status" value="1"/>
</dbReference>
<name>A0A518EQS5_9BACT</name>
<keyword evidence="2" id="KW-1283">Bacterial microcompartment</keyword>
<evidence type="ECO:0000313" key="4">
    <source>
        <dbReference type="Proteomes" id="UP000320390"/>
    </source>
</evidence>
<dbReference type="GO" id="GO:0031469">
    <property type="term" value="C:bacterial microcompartment"/>
    <property type="evidence" value="ECO:0007669"/>
    <property type="project" value="UniProtKB-SubCell"/>
</dbReference>
<sequence length="103" mass="10782">MYIGRVTGRLVATVRYEGLEGVKLQLLETLDEDGESTGEQLVAACALDVGPGDLVHFIDGREAALALPDETFVPVDVAITGFVEQVTSGGRELDLDPTPGGPA</sequence>
<dbReference type="Gene3D" id="2.40.50.220">
    <property type="entry name" value="EutN/Ccml"/>
    <property type="match status" value="1"/>
</dbReference>
<dbReference type="SUPFAM" id="SSF159133">
    <property type="entry name" value="EutN/CcmL-like"/>
    <property type="match status" value="1"/>
</dbReference>
<dbReference type="Proteomes" id="UP000320390">
    <property type="component" value="Chromosome"/>
</dbReference>
<evidence type="ECO:0000256" key="1">
    <source>
        <dbReference type="ARBA" id="ARBA00024322"/>
    </source>
</evidence>
<dbReference type="RefSeq" id="WP_145196628.1">
    <property type="nucleotide sequence ID" value="NZ_CP036434.1"/>
</dbReference>
<comment type="subcellular location">
    <subcellularLocation>
        <location evidence="1">Bacterial microcompartment</location>
    </subcellularLocation>
</comment>
<reference evidence="3 4" key="1">
    <citation type="submission" date="2019-02" db="EMBL/GenBank/DDBJ databases">
        <title>Deep-cultivation of Planctomycetes and their phenomic and genomic characterization uncovers novel biology.</title>
        <authorList>
            <person name="Wiegand S."/>
            <person name="Jogler M."/>
            <person name="Boedeker C."/>
            <person name="Pinto D."/>
            <person name="Vollmers J."/>
            <person name="Rivas-Marin E."/>
            <person name="Kohn T."/>
            <person name="Peeters S.H."/>
            <person name="Heuer A."/>
            <person name="Rast P."/>
            <person name="Oberbeckmann S."/>
            <person name="Bunk B."/>
            <person name="Jeske O."/>
            <person name="Meyerdierks A."/>
            <person name="Storesund J.E."/>
            <person name="Kallscheuer N."/>
            <person name="Luecker S."/>
            <person name="Lage O.M."/>
            <person name="Pohl T."/>
            <person name="Merkel B.J."/>
            <person name="Hornburger P."/>
            <person name="Mueller R.-W."/>
            <person name="Bruemmer F."/>
            <person name="Labrenz M."/>
            <person name="Spormann A.M."/>
            <person name="Op den Camp H."/>
            <person name="Overmann J."/>
            <person name="Amann R."/>
            <person name="Jetten M.S.M."/>
            <person name="Mascher T."/>
            <person name="Medema M.H."/>
            <person name="Devos D.P."/>
            <person name="Kaster A.-K."/>
            <person name="Ovreas L."/>
            <person name="Rohde M."/>
            <person name="Galperin M.Y."/>
            <person name="Jogler C."/>
        </authorList>
    </citation>
    <scope>NUCLEOTIDE SEQUENCE [LARGE SCALE GENOMIC DNA]</scope>
    <source>
        <strain evidence="3 4">Poly30</strain>
    </source>
</reference>
<evidence type="ECO:0000313" key="3">
    <source>
        <dbReference type="EMBL" id="QDV06443.1"/>
    </source>
</evidence>
<evidence type="ECO:0000256" key="2">
    <source>
        <dbReference type="ARBA" id="ARBA00024446"/>
    </source>
</evidence>
<dbReference type="AlphaFoldDB" id="A0A518EQS5"/>
<dbReference type="PANTHER" id="PTHR36539:SF1">
    <property type="entry name" value="BACTERIAL MICROCOMPARTMENT SHELL VERTEX PROTEIN EUTN"/>
    <property type="match status" value="1"/>
</dbReference>
<dbReference type="InterPro" id="IPR036677">
    <property type="entry name" value="EutN_CcmL_sf"/>
</dbReference>